<dbReference type="SMART" id="SM00499">
    <property type="entry name" value="AAI"/>
    <property type="match status" value="1"/>
</dbReference>
<gene>
    <name evidence="6" type="ORF">P3X46_014584</name>
</gene>
<evidence type="ECO:0000259" key="5">
    <source>
        <dbReference type="SMART" id="SM00499"/>
    </source>
</evidence>
<feature type="chain" id="PRO_5046261333" description="Non-specific lipid-transfer protein" evidence="4">
    <location>
        <begin position="23"/>
        <end position="103"/>
    </location>
</feature>
<comment type="similarity">
    <text evidence="1 3">Belongs to the plant LTP family.</text>
</comment>
<dbReference type="InterPro" id="IPR016140">
    <property type="entry name" value="Bifunc_inhib/LTP/seed_store"/>
</dbReference>
<evidence type="ECO:0000256" key="2">
    <source>
        <dbReference type="ARBA" id="ARBA00023157"/>
    </source>
</evidence>
<keyword evidence="3" id="KW-0813">Transport</keyword>
<keyword evidence="3" id="KW-0446">Lipid-binding</keyword>
<dbReference type="CDD" id="cd01960">
    <property type="entry name" value="nsLTP1"/>
    <property type="match status" value="1"/>
</dbReference>
<comment type="caution">
    <text evidence="6">The sequence shown here is derived from an EMBL/GenBank/DDBJ whole genome shotgun (WGS) entry which is preliminary data.</text>
</comment>
<reference evidence="6" key="1">
    <citation type="journal article" date="2023" name="Plant Biotechnol. J.">
        <title>Chromosome-level wild Hevea brasiliensis genome provides new tools for genomic-assisted breeding and valuable loci to elevate rubber yield.</title>
        <authorList>
            <person name="Cheng H."/>
            <person name="Song X."/>
            <person name="Hu Y."/>
            <person name="Wu T."/>
            <person name="Yang Q."/>
            <person name="An Z."/>
            <person name="Feng S."/>
            <person name="Deng Z."/>
            <person name="Wu W."/>
            <person name="Zeng X."/>
            <person name="Tu M."/>
            <person name="Wang X."/>
            <person name="Huang H."/>
        </authorList>
    </citation>
    <scope>NUCLEOTIDE SEQUENCE</scope>
    <source>
        <strain evidence="6">MT/VB/25A 57/8</strain>
    </source>
</reference>
<dbReference type="EMBL" id="JARPOI010000009">
    <property type="protein sequence ID" value="KAJ9171188.1"/>
    <property type="molecule type" value="Genomic_DNA"/>
</dbReference>
<evidence type="ECO:0000313" key="6">
    <source>
        <dbReference type="EMBL" id="KAJ9171188.1"/>
    </source>
</evidence>
<keyword evidence="7" id="KW-1185">Reference proteome</keyword>
<proteinExistence type="inferred from homology"/>
<evidence type="ECO:0000256" key="1">
    <source>
        <dbReference type="ARBA" id="ARBA00009748"/>
    </source>
</evidence>
<keyword evidence="4" id="KW-0732">Signal</keyword>
<organism evidence="6 7">
    <name type="scientific">Hevea brasiliensis</name>
    <name type="common">Para rubber tree</name>
    <name type="synonym">Siphonia brasiliensis</name>
    <dbReference type="NCBI Taxonomy" id="3981"/>
    <lineage>
        <taxon>Eukaryota</taxon>
        <taxon>Viridiplantae</taxon>
        <taxon>Streptophyta</taxon>
        <taxon>Embryophyta</taxon>
        <taxon>Tracheophyta</taxon>
        <taxon>Spermatophyta</taxon>
        <taxon>Magnoliopsida</taxon>
        <taxon>eudicotyledons</taxon>
        <taxon>Gunneridae</taxon>
        <taxon>Pentapetalae</taxon>
        <taxon>rosids</taxon>
        <taxon>fabids</taxon>
        <taxon>Malpighiales</taxon>
        <taxon>Euphorbiaceae</taxon>
        <taxon>Crotonoideae</taxon>
        <taxon>Micrandreae</taxon>
        <taxon>Hevea</taxon>
    </lineage>
</organism>
<feature type="signal peptide" evidence="4">
    <location>
        <begin position="1"/>
        <end position="22"/>
    </location>
</feature>
<comment type="function">
    <text evidence="3">Plant non-specific lipid-transfer proteins transfer phospholipids as well as galactolipids across membranes. May play a role in wax or cutin deposition in the cell walls of expanding epidermal cells and certain secretory tissues.</text>
</comment>
<sequence>MKGIVISVLVVVALVQFMGMQGEAVDCGQVNSSLAPCIPFLTGGDASPSPACCAGIKNLQALAPTTADKRAARECVKTAAARYPNIQDAAATSLPQKCGVHIN</sequence>
<keyword evidence="2" id="KW-1015">Disulfide bond</keyword>
<evidence type="ECO:0000256" key="4">
    <source>
        <dbReference type="SAM" id="SignalP"/>
    </source>
</evidence>
<feature type="domain" description="Bifunctional inhibitor/plant lipid transfer protein/seed storage helical" evidence="5">
    <location>
        <begin position="27"/>
        <end position="101"/>
    </location>
</feature>
<dbReference type="InterPro" id="IPR036312">
    <property type="entry name" value="Bifun_inhib/LTP/seed_sf"/>
</dbReference>
<dbReference type="PANTHER" id="PTHR33076">
    <property type="entry name" value="NON-SPECIFIC LIPID-TRANSFER PROTEIN 2-RELATED"/>
    <property type="match status" value="1"/>
</dbReference>
<dbReference type="PRINTS" id="PR00382">
    <property type="entry name" value="LIPIDTRNSFER"/>
</dbReference>
<dbReference type="Gene3D" id="1.10.110.10">
    <property type="entry name" value="Plant lipid-transfer and hydrophobic proteins"/>
    <property type="match status" value="1"/>
</dbReference>
<evidence type="ECO:0000313" key="7">
    <source>
        <dbReference type="Proteomes" id="UP001174677"/>
    </source>
</evidence>
<protein>
    <recommendedName>
        <fullName evidence="3">Non-specific lipid-transfer protein</fullName>
    </recommendedName>
</protein>
<dbReference type="Proteomes" id="UP001174677">
    <property type="component" value="Chromosome 9"/>
</dbReference>
<dbReference type="InterPro" id="IPR000528">
    <property type="entry name" value="Plant_nsLTP"/>
</dbReference>
<dbReference type="Pfam" id="PF00234">
    <property type="entry name" value="Tryp_alpha_amyl"/>
    <property type="match status" value="1"/>
</dbReference>
<evidence type="ECO:0000256" key="3">
    <source>
        <dbReference type="RuleBase" id="RU000628"/>
    </source>
</evidence>
<accession>A0ABQ9LX22</accession>
<dbReference type="SUPFAM" id="SSF47699">
    <property type="entry name" value="Bifunctional inhibitor/lipid-transfer protein/seed storage 2S albumin"/>
    <property type="match status" value="1"/>
</dbReference>
<name>A0ABQ9LX22_HEVBR</name>